<feature type="region of interest" description="Disordered" evidence="6">
    <location>
        <begin position="1"/>
        <end position="25"/>
    </location>
</feature>
<evidence type="ECO:0000256" key="3">
    <source>
        <dbReference type="ARBA" id="ARBA00022692"/>
    </source>
</evidence>
<accession>A0ABW5UWS0</accession>
<dbReference type="RefSeq" id="WP_019618137.1">
    <property type="nucleotide sequence ID" value="NZ_JBHUNE010000003.1"/>
</dbReference>
<keyword evidence="3 7" id="KW-0812">Transmembrane</keyword>
<keyword evidence="4 7" id="KW-1133">Transmembrane helix</keyword>
<sequence>MANDAKLTPDVDQPPVDKLPTDKIRTGSTNALADEPWRGILRDVFGGSIVRSIVAIVIALFIGLLIAIFTNPDVQGTLGYVFAAPQDFFRAAGNLIGDAVQALVGGSIYNEKRGFLPLLTTLQWATPLIAAGLGLGIGFRAGLFNIGGQGQLLVGAFFAAYVGSNWQLPVGLHLLLAIIVAVLGASLWAGIVGWLKAQTGAHEVILTIMFNWIAFWGITFMLKQQPFQAENAPGYAKSKAIAESARLPELGSFGTGIILVIIAAIAYWWIMERSTIGFQIRAVGINPNAAKTAGINVKLVTMLTMALSGGFIGLAAATQTLEVHPTGIEPSVDAGIGFDAITVALLGGNNPVGIVFAALLFGALKAGAVSMEVSAGIPKDIIPVIQGLIVLFVAAPRFLGFLPKPTGIRLADRVSARKQASEA</sequence>
<evidence type="ECO:0000256" key="4">
    <source>
        <dbReference type="ARBA" id="ARBA00022989"/>
    </source>
</evidence>
<protein>
    <submittedName>
        <fullName evidence="8">ABC transporter permease</fullName>
    </submittedName>
</protein>
<dbReference type="InterPro" id="IPR001851">
    <property type="entry name" value="ABC_transp_permease"/>
</dbReference>
<organism evidence="8 9">
    <name type="scientific">Gulosibacter faecalis</name>
    <dbReference type="NCBI Taxonomy" id="272240"/>
    <lineage>
        <taxon>Bacteria</taxon>
        <taxon>Bacillati</taxon>
        <taxon>Actinomycetota</taxon>
        <taxon>Actinomycetes</taxon>
        <taxon>Micrococcales</taxon>
        <taxon>Microbacteriaceae</taxon>
        <taxon>Gulosibacter</taxon>
    </lineage>
</organism>
<feature type="transmembrane region" description="Helical" evidence="7">
    <location>
        <begin position="352"/>
        <end position="369"/>
    </location>
</feature>
<proteinExistence type="predicted"/>
<feature type="transmembrane region" description="Helical" evidence="7">
    <location>
        <begin position="299"/>
        <end position="317"/>
    </location>
</feature>
<evidence type="ECO:0000256" key="5">
    <source>
        <dbReference type="ARBA" id="ARBA00023136"/>
    </source>
</evidence>
<feature type="transmembrane region" description="Helical" evidence="7">
    <location>
        <begin position="150"/>
        <end position="168"/>
    </location>
</feature>
<dbReference type="Pfam" id="PF02653">
    <property type="entry name" value="BPD_transp_2"/>
    <property type="match status" value="1"/>
</dbReference>
<name>A0ABW5UWS0_9MICO</name>
<evidence type="ECO:0000256" key="7">
    <source>
        <dbReference type="SAM" id="Phobius"/>
    </source>
</evidence>
<comment type="subcellular location">
    <subcellularLocation>
        <location evidence="1">Cell membrane</location>
        <topology evidence="1">Multi-pass membrane protein</topology>
    </subcellularLocation>
</comment>
<dbReference type="Proteomes" id="UP001597492">
    <property type="component" value="Unassembled WGS sequence"/>
</dbReference>
<evidence type="ECO:0000313" key="8">
    <source>
        <dbReference type="EMBL" id="MFD2757874.1"/>
    </source>
</evidence>
<comment type="caution">
    <text evidence="8">The sequence shown here is derived from an EMBL/GenBank/DDBJ whole genome shotgun (WGS) entry which is preliminary data.</text>
</comment>
<feature type="transmembrane region" description="Helical" evidence="7">
    <location>
        <begin position="204"/>
        <end position="222"/>
    </location>
</feature>
<feature type="transmembrane region" description="Helical" evidence="7">
    <location>
        <begin position="48"/>
        <end position="69"/>
    </location>
</feature>
<evidence type="ECO:0000256" key="2">
    <source>
        <dbReference type="ARBA" id="ARBA00022475"/>
    </source>
</evidence>
<keyword evidence="9" id="KW-1185">Reference proteome</keyword>
<feature type="transmembrane region" description="Helical" evidence="7">
    <location>
        <begin position="253"/>
        <end position="271"/>
    </location>
</feature>
<keyword evidence="5 7" id="KW-0472">Membrane</keyword>
<keyword evidence="2" id="KW-1003">Cell membrane</keyword>
<reference evidence="9" key="1">
    <citation type="journal article" date="2019" name="Int. J. Syst. Evol. Microbiol.">
        <title>The Global Catalogue of Microorganisms (GCM) 10K type strain sequencing project: providing services to taxonomists for standard genome sequencing and annotation.</title>
        <authorList>
            <consortium name="The Broad Institute Genomics Platform"/>
            <consortium name="The Broad Institute Genome Sequencing Center for Infectious Disease"/>
            <person name="Wu L."/>
            <person name="Ma J."/>
        </authorList>
    </citation>
    <scope>NUCLEOTIDE SEQUENCE [LARGE SCALE GENOMIC DNA]</scope>
    <source>
        <strain evidence="9">TISTR 1514</strain>
    </source>
</reference>
<gene>
    <name evidence="8" type="ORF">ACFSW7_05735</name>
</gene>
<dbReference type="CDD" id="cd06580">
    <property type="entry name" value="TM_PBP1_transp_TpRbsC_like"/>
    <property type="match status" value="1"/>
</dbReference>
<dbReference type="EMBL" id="JBHUNE010000003">
    <property type="protein sequence ID" value="MFD2757874.1"/>
    <property type="molecule type" value="Genomic_DNA"/>
</dbReference>
<feature type="transmembrane region" description="Helical" evidence="7">
    <location>
        <begin position="174"/>
        <end position="195"/>
    </location>
</feature>
<feature type="transmembrane region" description="Helical" evidence="7">
    <location>
        <begin position="124"/>
        <end position="143"/>
    </location>
</feature>
<evidence type="ECO:0000313" key="9">
    <source>
        <dbReference type="Proteomes" id="UP001597492"/>
    </source>
</evidence>
<dbReference type="PANTHER" id="PTHR47089:SF1">
    <property type="entry name" value="GUANOSINE ABC TRANSPORTER PERMEASE PROTEIN NUPP"/>
    <property type="match status" value="1"/>
</dbReference>
<evidence type="ECO:0000256" key="6">
    <source>
        <dbReference type="SAM" id="MobiDB-lite"/>
    </source>
</evidence>
<evidence type="ECO:0000256" key="1">
    <source>
        <dbReference type="ARBA" id="ARBA00004651"/>
    </source>
</evidence>
<dbReference type="PANTHER" id="PTHR47089">
    <property type="entry name" value="ABC TRANSPORTER, PERMEASE PROTEIN"/>
    <property type="match status" value="1"/>
</dbReference>